<dbReference type="HOGENOM" id="CLU_758797_0_0_1"/>
<protein>
    <submittedName>
        <fullName evidence="2">Predicted protein</fullName>
    </submittedName>
</protein>
<sequence>MPPSPMSSEFPAQAFPRPAQLEAFLEREDPDGPDRAKSIWSQKNVDTISRLIKDGRIRPAGLAVVEAAKVDWRWDRAYAGPGMITVPKDLTIALAEMPPAKASWDHLNKSERISPLTEGVLADTICYFDAQTGQHTTWIMTVPYGFGHETRSTRYMRAYAVDVNLCGCSALLRFKEQWLTSSKISRGGGGGGRDREPKESGQQDMYHVESDGRSLSHRRNKFRKTRLDVMRWYYVCQSFYGRNMVYPTGAGLAAGDAEWGNGSSTVIDREHGKRIHESIVPCTSCTHVTSTWALSGGAAQVIGKSVWRHVHIGPPEAWKNIEKEGKVWSRDTANSTTHWYYTWLDDARKLRRAALVWRWPMICSR</sequence>
<gene>
    <name evidence="2" type="ORF">LEMA_P043830.1</name>
</gene>
<dbReference type="AlphaFoldDB" id="E4ZPU7"/>
<evidence type="ECO:0000313" key="2">
    <source>
        <dbReference type="EMBL" id="CBX93482.1"/>
    </source>
</evidence>
<keyword evidence="3" id="KW-1185">Reference proteome</keyword>
<organism evidence="3">
    <name type="scientific">Leptosphaeria maculans (strain JN3 / isolate v23.1.3 / race Av1-4-5-6-7-8)</name>
    <name type="common">Blackleg fungus</name>
    <name type="synonym">Phoma lingam</name>
    <dbReference type="NCBI Taxonomy" id="985895"/>
    <lineage>
        <taxon>Eukaryota</taxon>
        <taxon>Fungi</taxon>
        <taxon>Dikarya</taxon>
        <taxon>Ascomycota</taxon>
        <taxon>Pezizomycotina</taxon>
        <taxon>Dothideomycetes</taxon>
        <taxon>Pleosporomycetidae</taxon>
        <taxon>Pleosporales</taxon>
        <taxon>Pleosporineae</taxon>
        <taxon>Leptosphaeriaceae</taxon>
        <taxon>Plenodomus</taxon>
        <taxon>Plenodomus lingam/Leptosphaeria maculans species complex</taxon>
    </lineage>
</organism>
<name>E4ZPU7_LEPMJ</name>
<dbReference type="InParanoid" id="E4ZPU7"/>
<feature type="compositionally biased region" description="Basic and acidic residues" evidence="1">
    <location>
        <begin position="192"/>
        <end position="210"/>
    </location>
</feature>
<reference evidence="3" key="1">
    <citation type="journal article" date="2011" name="Nat. Commun.">
        <title>Effector diversification within compartments of the Leptosphaeria maculans genome affected by Repeat-Induced Point mutations.</title>
        <authorList>
            <person name="Rouxel T."/>
            <person name="Grandaubert J."/>
            <person name="Hane J.K."/>
            <person name="Hoede C."/>
            <person name="van de Wouw A.P."/>
            <person name="Couloux A."/>
            <person name="Dominguez V."/>
            <person name="Anthouard V."/>
            <person name="Bally P."/>
            <person name="Bourras S."/>
            <person name="Cozijnsen A.J."/>
            <person name="Ciuffetti L.M."/>
            <person name="Degrave A."/>
            <person name="Dilmaghani A."/>
            <person name="Duret L."/>
            <person name="Fudal I."/>
            <person name="Goodwin S.B."/>
            <person name="Gout L."/>
            <person name="Glaser N."/>
            <person name="Linglin J."/>
            <person name="Kema G.H.J."/>
            <person name="Lapalu N."/>
            <person name="Lawrence C.B."/>
            <person name="May K."/>
            <person name="Meyer M."/>
            <person name="Ollivier B."/>
            <person name="Poulain J."/>
            <person name="Schoch C.L."/>
            <person name="Simon A."/>
            <person name="Spatafora J.W."/>
            <person name="Stachowiak A."/>
            <person name="Turgeon B.G."/>
            <person name="Tyler B.M."/>
            <person name="Vincent D."/>
            <person name="Weissenbach J."/>
            <person name="Amselem J."/>
            <person name="Quesneville H."/>
            <person name="Oliver R.P."/>
            <person name="Wincker P."/>
            <person name="Balesdent M.-H."/>
            <person name="Howlett B.J."/>
        </authorList>
    </citation>
    <scope>NUCLEOTIDE SEQUENCE [LARGE SCALE GENOMIC DNA]</scope>
    <source>
        <strain evidence="3">JN3 / isolate v23.1.3 / race Av1-4-5-6-7-8</strain>
    </source>
</reference>
<dbReference type="eggNOG" id="ENOG502SA7D">
    <property type="taxonomic scope" value="Eukaryota"/>
</dbReference>
<feature type="region of interest" description="Disordered" evidence="1">
    <location>
        <begin position="184"/>
        <end position="210"/>
    </location>
</feature>
<dbReference type="Proteomes" id="UP000002668">
    <property type="component" value="Genome"/>
</dbReference>
<dbReference type="STRING" id="985895.E4ZPU7"/>
<accession>E4ZPU7</accession>
<evidence type="ECO:0000313" key="3">
    <source>
        <dbReference type="Proteomes" id="UP000002668"/>
    </source>
</evidence>
<proteinExistence type="predicted"/>
<dbReference type="VEuPathDB" id="FungiDB:LEMA_P043830.1"/>
<dbReference type="OrthoDB" id="10263401at2759"/>
<evidence type="ECO:0000256" key="1">
    <source>
        <dbReference type="SAM" id="MobiDB-lite"/>
    </source>
</evidence>
<dbReference type="EMBL" id="FP929105">
    <property type="protein sequence ID" value="CBX93482.1"/>
    <property type="molecule type" value="Genomic_DNA"/>
</dbReference>